<name>F8SJI5_BPPA3</name>
<evidence type="ECO:0000313" key="1">
    <source>
        <dbReference type="EMBL" id="AEH03774.1"/>
    </source>
</evidence>
<organism evidence="1 2">
    <name type="scientific">Pseudomonas phage PhiPA3</name>
    <name type="common">Pseudomonas aeruginosa phage PhiPA3</name>
    <dbReference type="NCBI Taxonomy" id="998086"/>
    <lineage>
        <taxon>Viruses</taxon>
        <taxon>Duplodnaviria</taxon>
        <taxon>Heunggongvirae</taxon>
        <taxon>Uroviricota</taxon>
        <taxon>Caudoviricetes</taxon>
        <taxon>Chimalliviridae</taxon>
        <taxon>Miltoncavirus</taxon>
        <taxon>Miltoncavirus PhiPA3</taxon>
    </lineage>
</organism>
<dbReference type="KEGG" id="vg:26643879"/>
<reference evidence="1 2" key="1">
    <citation type="journal article" date="2011" name="Microbiology">
        <title>The Pseudomonas aeruginosa generalized transducing phage phiPA3 is a new member of the phiKZ-like group of 'jumbo' phages, and infects model laboratory strains and clinical isolates from cystic fibrosis patients.</title>
        <authorList>
            <person name="Monson R."/>
            <person name="Foulds I."/>
            <person name="Foweraker J."/>
            <person name="Welch M."/>
            <person name="Salmond G.P."/>
        </authorList>
    </citation>
    <scope>NUCLEOTIDE SEQUENCE [LARGE SCALE GENOMIC DNA]</scope>
</reference>
<dbReference type="Proteomes" id="UP000008388">
    <property type="component" value="Segment"/>
</dbReference>
<dbReference type="OrthoDB" id="20526at10239"/>
<gene>
    <name evidence="1" type="primary">351</name>
</gene>
<keyword evidence="2" id="KW-1185">Reference proteome</keyword>
<protein>
    <submittedName>
        <fullName evidence="1">Uncharacterized protein 351</fullName>
    </submittedName>
</protein>
<accession>F8SJI5</accession>
<dbReference type="RefSeq" id="YP_009217430.1">
    <property type="nucleotide sequence ID" value="NC_028999.1"/>
</dbReference>
<dbReference type="EMBL" id="HQ630627">
    <property type="protein sequence ID" value="AEH03774.1"/>
    <property type="molecule type" value="Genomic_DNA"/>
</dbReference>
<evidence type="ECO:0000313" key="2">
    <source>
        <dbReference type="Proteomes" id="UP000008388"/>
    </source>
</evidence>
<proteinExistence type="predicted"/>
<organismHost>
    <name type="scientific">Pseudomonas aeruginosa</name>
    <dbReference type="NCBI Taxonomy" id="287"/>
</organismHost>
<dbReference type="GeneID" id="26643879"/>
<sequence length="220" mass="25530">MSAQIVNLPFVTLIVQRINDYTVNHQSGTDNIPHLCVKVKHANGFAWFGINVMPGFEQRNWTSSESNQVRERFLDAIHLLTDVVEMVSNVDRLMDSLQSIVSGHKRSIQICAPHNEFLQCYLNNNIQLDVYREEVNEEIMSYGGFFFTVNIRNQDYPGFLYHRGIILYNYIDEDEAKLLISSNLDTLYPELIGCDLEADDIIIHKVVERTRNRANRREYA</sequence>